<dbReference type="GO" id="GO:0005509">
    <property type="term" value="F:calcium ion binding"/>
    <property type="evidence" value="ECO:0007669"/>
    <property type="project" value="UniProtKB-UniRule"/>
</dbReference>
<dbReference type="PANTHER" id="PTHR14139">
    <property type="entry name" value="CALSYNTENIN"/>
    <property type="match status" value="1"/>
</dbReference>
<evidence type="ECO:0000259" key="6">
    <source>
        <dbReference type="PROSITE" id="PS50268"/>
    </source>
</evidence>
<evidence type="ECO:0000313" key="7">
    <source>
        <dbReference type="EMBL" id="VDK65837.1"/>
    </source>
</evidence>
<dbReference type="EMBL" id="UYRR01035918">
    <property type="protein sequence ID" value="VDK65837.1"/>
    <property type="molecule type" value="Genomic_DNA"/>
</dbReference>
<reference evidence="9" key="1">
    <citation type="submission" date="2017-02" db="UniProtKB">
        <authorList>
            <consortium name="WormBaseParasite"/>
        </authorList>
    </citation>
    <scope>IDENTIFICATION</scope>
</reference>
<gene>
    <name evidence="7" type="ORF">ASIM_LOCUS18684</name>
</gene>
<dbReference type="GO" id="GO:0009986">
    <property type="term" value="C:cell surface"/>
    <property type="evidence" value="ECO:0007669"/>
    <property type="project" value="TreeGrafter"/>
</dbReference>
<dbReference type="InterPro" id="IPR015919">
    <property type="entry name" value="Cadherin-like_sf"/>
</dbReference>
<name>A0A0M3KE86_ANISI</name>
<evidence type="ECO:0000256" key="2">
    <source>
        <dbReference type="ARBA" id="ARBA00022737"/>
    </source>
</evidence>
<dbReference type="GO" id="GO:0050806">
    <property type="term" value="P:positive regulation of synaptic transmission"/>
    <property type="evidence" value="ECO:0007669"/>
    <property type="project" value="TreeGrafter"/>
</dbReference>
<dbReference type="PROSITE" id="PS00232">
    <property type="entry name" value="CADHERIN_1"/>
    <property type="match status" value="1"/>
</dbReference>
<evidence type="ECO:0000256" key="1">
    <source>
        <dbReference type="ARBA" id="ARBA00004370"/>
    </source>
</evidence>
<sequence>MSSIKHFCRKLLKESITEEEFLTELRNPWPVCQYELTSDASSQEVIPFVVEIVDEKRGRAEVRVKDGIHLDCSSPQYKLNLVAIRCNDQIRSESVPLRISVHDTNDHAPEFTQPWFTFDVDEGKSRGIFDDASDGILPSFLCSLESE</sequence>
<dbReference type="GO" id="GO:0007156">
    <property type="term" value="P:homophilic cell adhesion via plasma membrane adhesion molecules"/>
    <property type="evidence" value="ECO:0007669"/>
    <property type="project" value="InterPro"/>
</dbReference>
<keyword evidence="2" id="KW-0677">Repeat</keyword>
<comment type="subcellular location">
    <subcellularLocation>
        <location evidence="1">Membrane</location>
    </subcellularLocation>
</comment>
<dbReference type="Proteomes" id="UP000267096">
    <property type="component" value="Unassembled WGS sequence"/>
</dbReference>
<evidence type="ECO:0000256" key="5">
    <source>
        <dbReference type="PROSITE-ProRule" id="PRU00043"/>
    </source>
</evidence>
<proteinExistence type="predicted"/>
<dbReference type="PANTHER" id="PTHR14139:SF2">
    <property type="entry name" value="CALSYNTENIN-1"/>
    <property type="match status" value="1"/>
</dbReference>
<dbReference type="SUPFAM" id="SSF49313">
    <property type="entry name" value="Cadherin-like"/>
    <property type="match status" value="1"/>
</dbReference>
<organism evidence="9">
    <name type="scientific">Anisakis simplex</name>
    <name type="common">Herring worm</name>
    <dbReference type="NCBI Taxonomy" id="6269"/>
    <lineage>
        <taxon>Eukaryota</taxon>
        <taxon>Metazoa</taxon>
        <taxon>Ecdysozoa</taxon>
        <taxon>Nematoda</taxon>
        <taxon>Chromadorea</taxon>
        <taxon>Rhabditida</taxon>
        <taxon>Spirurina</taxon>
        <taxon>Ascaridomorpha</taxon>
        <taxon>Ascaridoidea</taxon>
        <taxon>Anisakidae</taxon>
        <taxon>Anisakis</taxon>
        <taxon>Anisakis simplex complex</taxon>
    </lineage>
</organism>
<dbReference type="InterPro" id="IPR020894">
    <property type="entry name" value="Cadherin_CS"/>
</dbReference>
<evidence type="ECO:0000256" key="4">
    <source>
        <dbReference type="ARBA" id="ARBA00023136"/>
    </source>
</evidence>
<dbReference type="Gene3D" id="2.60.40.60">
    <property type="entry name" value="Cadherins"/>
    <property type="match status" value="1"/>
</dbReference>
<dbReference type="WBParaSite" id="ASIM_0001929101-mRNA-1">
    <property type="protein sequence ID" value="ASIM_0001929101-mRNA-1"/>
    <property type="gene ID" value="ASIM_0001929101"/>
</dbReference>
<evidence type="ECO:0000256" key="3">
    <source>
        <dbReference type="ARBA" id="ARBA00022837"/>
    </source>
</evidence>
<dbReference type="OrthoDB" id="6252479at2759"/>
<protein>
    <submittedName>
        <fullName evidence="9">Calsyntenin-1 (inferred by orthology to a D. melanogaster protein)</fullName>
    </submittedName>
</protein>
<keyword evidence="4" id="KW-0472">Membrane</keyword>
<keyword evidence="8" id="KW-1185">Reference proteome</keyword>
<dbReference type="AlphaFoldDB" id="A0A0M3KE86"/>
<dbReference type="InterPro" id="IPR002126">
    <property type="entry name" value="Cadherin-like_dom"/>
</dbReference>
<evidence type="ECO:0000313" key="9">
    <source>
        <dbReference type="WBParaSite" id="ASIM_0001929101-mRNA-1"/>
    </source>
</evidence>
<accession>A0A0M3KE86</accession>
<dbReference type="PROSITE" id="PS50268">
    <property type="entry name" value="CADHERIN_2"/>
    <property type="match status" value="1"/>
</dbReference>
<reference evidence="7 8" key="2">
    <citation type="submission" date="2018-11" db="EMBL/GenBank/DDBJ databases">
        <authorList>
            <consortium name="Pathogen Informatics"/>
        </authorList>
    </citation>
    <scope>NUCLEOTIDE SEQUENCE [LARGE SCALE GENOMIC DNA]</scope>
</reference>
<dbReference type="GO" id="GO:0051965">
    <property type="term" value="P:positive regulation of synapse assembly"/>
    <property type="evidence" value="ECO:0007669"/>
    <property type="project" value="TreeGrafter"/>
</dbReference>
<feature type="domain" description="Cadherin" evidence="6">
    <location>
        <begin position="34"/>
        <end position="111"/>
    </location>
</feature>
<dbReference type="GO" id="GO:0045211">
    <property type="term" value="C:postsynaptic membrane"/>
    <property type="evidence" value="ECO:0007669"/>
    <property type="project" value="TreeGrafter"/>
</dbReference>
<keyword evidence="3 5" id="KW-0106">Calcium</keyword>
<evidence type="ECO:0000313" key="8">
    <source>
        <dbReference type="Proteomes" id="UP000267096"/>
    </source>
</evidence>